<dbReference type="PRINTS" id="PR00732">
    <property type="entry name" value="GLHYDRLASE4"/>
</dbReference>
<evidence type="ECO:0000256" key="4">
    <source>
        <dbReference type="ARBA" id="ARBA00022801"/>
    </source>
</evidence>
<dbReference type="Proteomes" id="UP001500967">
    <property type="component" value="Unassembled WGS sequence"/>
</dbReference>
<comment type="cofactor">
    <cofactor evidence="9">
        <name>NAD(+)</name>
        <dbReference type="ChEBI" id="CHEBI:57540"/>
    </cofactor>
    <text evidence="9">Binds 1 NAD(+) per subunit.</text>
</comment>
<dbReference type="InterPro" id="IPR001088">
    <property type="entry name" value="Glyco_hydro_4"/>
</dbReference>
<keyword evidence="12" id="KW-1185">Reference proteome</keyword>
<dbReference type="EMBL" id="BAAAGX010000007">
    <property type="protein sequence ID" value="GAA0234484.1"/>
    <property type="molecule type" value="Genomic_DNA"/>
</dbReference>
<feature type="domain" description="Glycosyl hydrolase family 4 C-terminal" evidence="10">
    <location>
        <begin position="194"/>
        <end position="313"/>
    </location>
</feature>
<evidence type="ECO:0000256" key="3">
    <source>
        <dbReference type="ARBA" id="ARBA00022723"/>
    </source>
</evidence>
<accession>A0ABP3DJS3</accession>
<dbReference type="PANTHER" id="PTHR32092">
    <property type="entry name" value="6-PHOSPHO-BETA-GLUCOSIDASE-RELATED"/>
    <property type="match status" value="1"/>
</dbReference>
<keyword evidence="7" id="KW-0119">Carbohydrate metabolism</keyword>
<protein>
    <recommendedName>
        <fullName evidence="10">Glycosyl hydrolase family 4 C-terminal domain-containing protein</fullName>
    </recommendedName>
</protein>
<dbReference type="SUPFAM" id="SSF56327">
    <property type="entry name" value="LDH C-terminal domain-like"/>
    <property type="match status" value="1"/>
</dbReference>
<evidence type="ECO:0000259" key="10">
    <source>
        <dbReference type="Pfam" id="PF11975"/>
    </source>
</evidence>
<evidence type="ECO:0000313" key="11">
    <source>
        <dbReference type="EMBL" id="GAA0234484.1"/>
    </source>
</evidence>
<comment type="caution">
    <text evidence="11">The sequence shown here is derived from an EMBL/GenBank/DDBJ whole genome shotgun (WGS) entry which is preliminary data.</text>
</comment>
<dbReference type="Pfam" id="PF11975">
    <property type="entry name" value="Glyco_hydro_4C"/>
    <property type="match status" value="1"/>
</dbReference>
<evidence type="ECO:0000256" key="8">
    <source>
        <dbReference type="ARBA" id="ARBA00023295"/>
    </source>
</evidence>
<dbReference type="InterPro" id="IPR036291">
    <property type="entry name" value="NAD(P)-bd_dom_sf"/>
</dbReference>
<evidence type="ECO:0000256" key="7">
    <source>
        <dbReference type="ARBA" id="ARBA00023277"/>
    </source>
</evidence>
<dbReference type="InterPro" id="IPR022616">
    <property type="entry name" value="Glyco_hydro_4_C"/>
</dbReference>
<evidence type="ECO:0000256" key="2">
    <source>
        <dbReference type="ARBA" id="ARBA00010141"/>
    </source>
</evidence>
<reference evidence="12" key="1">
    <citation type="journal article" date="2019" name="Int. J. Syst. Evol. Microbiol.">
        <title>The Global Catalogue of Microorganisms (GCM) 10K type strain sequencing project: providing services to taxonomists for standard genome sequencing and annotation.</title>
        <authorList>
            <consortium name="The Broad Institute Genomics Platform"/>
            <consortium name="The Broad Institute Genome Sequencing Center for Infectious Disease"/>
            <person name="Wu L."/>
            <person name="Ma J."/>
        </authorList>
    </citation>
    <scope>NUCLEOTIDE SEQUENCE [LARGE SCALE GENOMIC DNA]</scope>
    <source>
        <strain evidence="12">JCM 10425</strain>
    </source>
</reference>
<keyword evidence="4 9" id="KW-0378">Hydrolase</keyword>
<evidence type="ECO:0000256" key="1">
    <source>
        <dbReference type="ARBA" id="ARBA00001936"/>
    </source>
</evidence>
<comment type="similarity">
    <text evidence="2 9">Belongs to the glycosyl hydrolase 4 family.</text>
</comment>
<dbReference type="Gene3D" id="3.90.1820.10">
    <property type="entry name" value="AglA-like glucosidase"/>
    <property type="match status" value="2"/>
</dbReference>
<evidence type="ECO:0000256" key="6">
    <source>
        <dbReference type="ARBA" id="ARBA00023211"/>
    </source>
</evidence>
<comment type="cofactor">
    <cofactor evidence="1">
        <name>Mn(2+)</name>
        <dbReference type="ChEBI" id="CHEBI:29035"/>
    </cofactor>
</comment>
<evidence type="ECO:0000256" key="9">
    <source>
        <dbReference type="RuleBase" id="RU361152"/>
    </source>
</evidence>
<keyword evidence="3" id="KW-0479">Metal-binding</keyword>
<name>A0ABP3DJS3_9ACTN</name>
<dbReference type="SUPFAM" id="SSF51735">
    <property type="entry name" value="NAD(P)-binding Rossmann-fold domains"/>
    <property type="match status" value="1"/>
</dbReference>
<dbReference type="InterPro" id="IPR053715">
    <property type="entry name" value="GH4_Enzyme_sf"/>
</dbReference>
<keyword evidence="5 9" id="KW-0520">NAD</keyword>
<organism evidence="11 12">
    <name type="scientific">Cryptosporangium japonicum</name>
    <dbReference type="NCBI Taxonomy" id="80872"/>
    <lineage>
        <taxon>Bacteria</taxon>
        <taxon>Bacillati</taxon>
        <taxon>Actinomycetota</taxon>
        <taxon>Actinomycetes</taxon>
        <taxon>Cryptosporangiales</taxon>
        <taxon>Cryptosporangiaceae</taxon>
        <taxon>Cryptosporangium</taxon>
    </lineage>
</organism>
<keyword evidence="6" id="KW-0464">Manganese</keyword>
<keyword evidence="8 9" id="KW-0326">Glycosidase</keyword>
<gene>
    <name evidence="11" type="ORF">GCM10009539_19760</name>
</gene>
<proteinExistence type="inferred from homology"/>
<evidence type="ECO:0000256" key="5">
    <source>
        <dbReference type="ARBA" id="ARBA00023027"/>
    </source>
</evidence>
<evidence type="ECO:0000313" key="12">
    <source>
        <dbReference type="Proteomes" id="UP001500967"/>
    </source>
</evidence>
<dbReference type="InterPro" id="IPR015955">
    <property type="entry name" value="Lactate_DH/Glyco_Ohase_4_C"/>
</dbReference>
<sequence length="339" mass="34853">MSIVLIGAGSTVFTPGLLTDLASNPAFAGWTVHLVDLDADAAATMARLGTRIASAAGADLRFEAHTDRRAALPGARFVATTIAVGGAEGWNADLVVPEKHGVTQTVGDSVGPGGVLRALRHVPALVDIAADVADLAPGALIVNYSNPLTANVRGIHRATGDRHVAEFFPWYLRGNDTPPGRDETLRYIGEKTSLWERLHDQAEGRAPLDPTRDQEAERLVAILASIITGRESVELAVNLPNEGKIPNVPSSAVVEVPAVVSAAGVNGVVVGALPPAIAAVLTARAEQQELTVSAALAGDRTLALQALALDPLVGGPATATAILDDAVVAHAPLLDGFAA</sequence>
<dbReference type="RefSeq" id="WP_344648442.1">
    <property type="nucleotide sequence ID" value="NZ_BAAAGX010000007.1"/>
</dbReference>
<dbReference type="Pfam" id="PF02056">
    <property type="entry name" value="Glyco_hydro_4"/>
    <property type="match status" value="1"/>
</dbReference>